<organism evidence="5">
    <name type="scientific">viral metagenome</name>
    <dbReference type="NCBI Taxonomy" id="1070528"/>
    <lineage>
        <taxon>unclassified sequences</taxon>
        <taxon>metagenomes</taxon>
        <taxon>organismal metagenomes</taxon>
    </lineage>
</organism>
<accession>A0A6C0L1D5</accession>
<dbReference type="InterPro" id="IPR051620">
    <property type="entry name" value="ORF904-like_C"/>
</dbReference>
<feature type="domain" description="SF3 helicase" evidence="4">
    <location>
        <begin position="645"/>
        <end position="806"/>
    </location>
</feature>
<dbReference type="NCBIfam" id="TIGR01613">
    <property type="entry name" value="primase_Cterm"/>
    <property type="match status" value="1"/>
</dbReference>
<dbReference type="InterPro" id="IPR006500">
    <property type="entry name" value="Helicase_put_C_phage/plasmid"/>
</dbReference>
<dbReference type="AlphaFoldDB" id="A0A6C0L1D5"/>
<dbReference type="Pfam" id="PF08707">
    <property type="entry name" value="PriCT_2"/>
    <property type="match status" value="1"/>
</dbReference>
<dbReference type="Pfam" id="PF19263">
    <property type="entry name" value="DUF5906"/>
    <property type="match status" value="1"/>
</dbReference>
<dbReference type="InterPro" id="IPR014819">
    <property type="entry name" value="PriCT_2"/>
</dbReference>
<protein>
    <recommendedName>
        <fullName evidence="4">SF3 helicase domain-containing protein</fullName>
    </recommendedName>
</protein>
<dbReference type="Pfam" id="PF23162">
    <property type="entry name" value="AEP_C962R"/>
    <property type="match status" value="1"/>
</dbReference>
<evidence type="ECO:0000256" key="1">
    <source>
        <dbReference type="ARBA" id="ARBA00022741"/>
    </source>
</evidence>
<dbReference type="InterPro" id="IPR056443">
    <property type="entry name" value="AEP_C962R"/>
</dbReference>
<dbReference type="InterPro" id="IPR027417">
    <property type="entry name" value="P-loop_NTPase"/>
</dbReference>
<dbReference type="PANTHER" id="PTHR35372">
    <property type="entry name" value="ATP BINDING PROTEIN-RELATED"/>
    <property type="match status" value="1"/>
</dbReference>
<keyword evidence="3" id="KW-0067">ATP-binding</keyword>
<name>A0A6C0L1D5_9ZZZZ</name>
<dbReference type="InterPro" id="IPR014015">
    <property type="entry name" value="Helicase_SF3_DNA-vir"/>
</dbReference>
<dbReference type="GO" id="GO:0016817">
    <property type="term" value="F:hydrolase activity, acting on acid anhydrides"/>
    <property type="evidence" value="ECO:0007669"/>
    <property type="project" value="InterPro"/>
</dbReference>
<dbReference type="PROSITE" id="PS51206">
    <property type="entry name" value="SF3_HELICASE_1"/>
    <property type="match status" value="1"/>
</dbReference>
<evidence type="ECO:0000313" key="5">
    <source>
        <dbReference type="EMBL" id="QHU22574.1"/>
    </source>
</evidence>
<dbReference type="InterPro" id="IPR014818">
    <property type="entry name" value="Phage/plasmid_primase_P4_C"/>
</dbReference>
<dbReference type="EMBL" id="MN741011">
    <property type="protein sequence ID" value="QHU22574.1"/>
    <property type="molecule type" value="Genomic_DNA"/>
</dbReference>
<keyword evidence="1" id="KW-0547">Nucleotide-binding</keyword>
<dbReference type="SUPFAM" id="SSF52540">
    <property type="entry name" value="P-loop containing nucleoside triphosphate hydrolases"/>
    <property type="match status" value="1"/>
</dbReference>
<dbReference type="GO" id="GO:0005524">
    <property type="term" value="F:ATP binding"/>
    <property type="evidence" value="ECO:0007669"/>
    <property type="project" value="UniProtKB-KW"/>
</dbReference>
<evidence type="ECO:0000256" key="3">
    <source>
        <dbReference type="ARBA" id="ARBA00022840"/>
    </source>
</evidence>
<sequence length="948" mass="110830">MALDQYLKKFITKDKSSANYIKIGDAELNVFGNKYQIIKDNLNEFQENYKRHVFENKKEAYLVERQLDNGKIAIDLDFRYNSSIISKQHTEDHINDFIELCMNGFNELFDDLDNNQISFYIFEKENVNCLDNVTKDGIHIIIDIIADFPVKMLFRKYIIENIGDVWVDLPLVNDWNSVVDEAVMKGNAGWQLYGSRKPGNEAYKLKCIFVSTVADESIDIVETDIQFIDFNKYFPKFCVRHTDGCNNFTLKKEKEAEYLTLKEALVKKTKLKVVNKSKCNNLGDVQNSEDLDNLIQMLFDDANTDYTIKEIHNYTMALPKEYWGPGSYDKWIRVCWALKNTNEKLVLTWLKFCSQSDDFDFSHNDALDMWEDGEINDRNGFTFKSIIYWCKTSNPDEYKNIYNKTVDYYIYYSFRNNTECDLANTLFQMYKSQYVCASIGNNVWYEFKNNRWELNDRGSTLRLKISTAMYKKYEEKLFSYQSSALASQNNMILNNVKNDNEDELKMNNMSNKVVGEFKDNCNDSQKDFIKKRNEMSATCKLLKKTTTKNNIMKECQELFWDKDFYNKLDKNPYLLGCTNCVVDFKQKTHRCGKHDDYVSKSTNLNYKTLQHQQKNKPHIIKEINDFMEQLFPDIKNEETGETDSSLRTYMWEHMASTLLGTNENQTFNIYNGSGANGKSKLVELMGIVLGEYKGTVPISLVTQKRSNIGGTSSEIYNLIGTRYAVMQEPSKNDSINEGIVKELTGGDPIQCRALFKDSVTFIPQFKLVVCTNCMFDVKSNDDGTWRRLRKVDFLSKFTDKPYNDPNFPIKDYKYQFKIDQKLDEKFKSWAPVLLSMLVDIAFEKQGRVDDVDMVLESTLKYRQDQDIILEFHNAIINPSPSKHGHSVKTRDLTVKFNDWFTKMYSNTQKPNGKELTKYFEDKYGKYPTDGWFNFSYKSEFIDVTGFTE</sequence>
<reference evidence="5" key="1">
    <citation type="journal article" date="2020" name="Nature">
        <title>Giant virus diversity and host interactions through global metagenomics.</title>
        <authorList>
            <person name="Schulz F."/>
            <person name="Roux S."/>
            <person name="Paez-Espino D."/>
            <person name="Jungbluth S."/>
            <person name="Walsh D.A."/>
            <person name="Denef V.J."/>
            <person name="McMahon K.D."/>
            <person name="Konstantinidis K.T."/>
            <person name="Eloe-Fadrosh E.A."/>
            <person name="Kyrpides N.C."/>
            <person name="Woyke T."/>
        </authorList>
    </citation>
    <scope>NUCLEOTIDE SEQUENCE</scope>
    <source>
        <strain evidence="5">GVMAG-S-ERX555907-102</strain>
    </source>
</reference>
<evidence type="ECO:0000256" key="2">
    <source>
        <dbReference type="ARBA" id="ARBA00022801"/>
    </source>
</evidence>
<dbReference type="Pfam" id="PF08706">
    <property type="entry name" value="D5_N"/>
    <property type="match status" value="1"/>
</dbReference>
<dbReference type="InterPro" id="IPR045455">
    <property type="entry name" value="NrS-1_pol-like_helicase"/>
</dbReference>
<dbReference type="PANTHER" id="PTHR35372:SF2">
    <property type="entry name" value="SF3 HELICASE DOMAIN-CONTAINING PROTEIN"/>
    <property type="match status" value="1"/>
</dbReference>
<proteinExistence type="predicted"/>
<evidence type="ECO:0000259" key="4">
    <source>
        <dbReference type="PROSITE" id="PS51206"/>
    </source>
</evidence>
<keyword evidence="2" id="KW-0378">Hydrolase</keyword>